<accession>A0ABD0KFK4</accession>
<protein>
    <submittedName>
        <fullName evidence="1">Uncharacterized protein</fullName>
    </submittedName>
</protein>
<organism evidence="1 2">
    <name type="scientific">Batillaria attramentaria</name>
    <dbReference type="NCBI Taxonomy" id="370345"/>
    <lineage>
        <taxon>Eukaryota</taxon>
        <taxon>Metazoa</taxon>
        <taxon>Spiralia</taxon>
        <taxon>Lophotrochozoa</taxon>
        <taxon>Mollusca</taxon>
        <taxon>Gastropoda</taxon>
        <taxon>Caenogastropoda</taxon>
        <taxon>Sorbeoconcha</taxon>
        <taxon>Cerithioidea</taxon>
        <taxon>Batillariidae</taxon>
        <taxon>Batillaria</taxon>
    </lineage>
</organism>
<name>A0ABD0KFK4_9CAEN</name>
<evidence type="ECO:0000313" key="2">
    <source>
        <dbReference type="Proteomes" id="UP001519460"/>
    </source>
</evidence>
<proteinExistence type="predicted"/>
<gene>
    <name evidence="1" type="ORF">BaRGS_00022989</name>
</gene>
<dbReference type="Proteomes" id="UP001519460">
    <property type="component" value="Unassembled WGS sequence"/>
</dbReference>
<evidence type="ECO:0000313" key="1">
    <source>
        <dbReference type="EMBL" id="KAK7485808.1"/>
    </source>
</evidence>
<comment type="caution">
    <text evidence="1">The sequence shown here is derived from an EMBL/GenBank/DDBJ whole genome shotgun (WGS) entry which is preliminary data.</text>
</comment>
<dbReference type="AlphaFoldDB" id="A0ABD0KFK4"/>
<keyword evidence="2" id="KW-1185">Reference proteome</keyword>
<dbReference type="EMBL" id="JACVVK020000189">
    <property type="protein sequence ID" value="KAK7485808.1"/>
    <property type="molecule type" value="Genomic_DNA"/>
</dbReference>
<sequence length="83" mass="9475">MAQGYRTVRVCGNGLYYRFTMRHGYRSAQRGGCRCVKGKILQWIHDGAQWAAGFTMDSRWLMYVMRCGQRGNTAVDSRCLTGT</sequence>
<feature type="non-terminal residue" evidence="1">
    <location>
        <position position="83"/>
    </location>
</feature>
<reference evidence="1 2" key="1">
    <citation type="journal article" date="2023" name="Sci. Data">
        <title>Genome assembly of the Korean intertidal mud-creeper Batillaria attramentaria.</title>
        <authorList>
            <person name="Patra A.K."/>
            <person name="Ho P.T."/>
            <person name="Jun S."/>
            <person name="Lee S.J."/>
            <person name="Kim Y."/>
            <person name="Won Y.J."/>
        </authorList>
    </citation>
    <scope>NUCLEOTIDE SEQUENCE [LARGE SCALE GENOMIC DNA]</scope>
    <source>
        <strain evidence="1">Wonlab-2016</strain>
    </source>
</reference>